<dbReference type="EMBL" id="JPWB01000003">
    <property type="protein sequence ID" value="RCK22845.1"/>
    <property type="molecule type" value="Genomic_DNA"/>
</dbReference>
<gene>
    <name evidence="3" type="ORF">TH6_07245</name>
</gene>
<keyword evidence="2" id="KW-0732">Signal</keyword>
<evidence type="ECO:0000313" key="4">
    <source>
        <dbReference type="Proteomes" id="UP000253061"/>
    </source>
</evidence>
<feature type="signal peptide" evidence="2">
    <location>
        <begin position="1"/>
        <end position="24"/>
    </location>
</feature>
<proteinExistence type="predicted"/>
<name>A0A367VC94_9PROT</name>
<organism evidence="3 4">
    <name type="scientific">Thalassospira profundimaris</name>
    <dbReference type="NCBI Taxonomy" id="502049"/>
    <lineage>
        <taxon>Bacteria</taxon>
        <taxon>Pseudomonadati</taxon>
        <taxon>Pseudomonadota</taxon>
        <taxon>Alphaproteobacteria</taxon>
        <taxon>Rhodospirillales</taxon>
        <taxon>Thalassospiraceae</taxon>
        <taxon>Thalassospira</taxon>
    </lineage>
</organism>
<accession>A0A367VC94</accession>
<dbReference type="AlphaFoldDB" id="A0A367VC94"/>
<evidence type="ECO:0000256" key="1">
    <source>
        <dbReference type="SAM" id="MobiDB-lite"/>
    </source>
</evidence>
<dbReference type="Proteomes" id="UP000253061">
    <property type="component" value="Unassembled WGS sequence"/>
</dbReference>
<reference evidence="3 4" key="1">
    <citation type="submission" date="2014-07" db="EMBL/GenBank/DDBJ databases">
        <title>Draft genome sequence of Thalassospira profundimaris R8-17.</title>
        <authorList>
            <person name="Lai Q."/>
            <person name="Shao Z."/>
        </authorList>
    </citation>
    <scope>NUCLEOTIDE SEQUENCE [LARGE SCALE GENOMIC DNA]</scope>
    <source>
        <strain evidence="3 4">R8-17</strain>
    </source>
</reference>
<dbReference type="Gene3D" id="3.10.450.160">
    <property type="entry name" value="inner membrane protein cigr"/>
    <property type="match status" value="1"/>
</dbReference>
<evidence type="ECO:0000256" key="2">
    <source>
        <dbReference type="SAM" id="SignalP"/>
    </source>
</evidence>
<comment type="caution">
    <text evidence="3">The sequence shown here is derived from an EMBL/GenBank/DDBJ whole genome shotgun (WGS) entry which is preliminary data.</text>
</comment>
<sequence>MPFTRRFKSIATGLLFVGGSITFALPGMTHPADHTHTHASIELAQAGGIFSDEERRIIRDVLDVADIVTEDDTEKSGGQNGKKDKGGKGKGNKGLPPGIAMKLERGGTLPPGIAKRDLPGNVVAKLPKRSDGAIRQIVGNDVVLIERGTDIILDVIRDVAGN</sequence>
<protein>
    <recommendedName>
        <fullName evidence="5">RcnB family protein</fullName>
    </recommendedName>
</protein>
<evidence type="ECO:0000313" key="3">
    <source>
        <dbReference type="EMBL" id="RCK22845.1"/>
    </source>
</evidence>
<evidence type="ECO:0008006" key="5">
    <source>
        <dbReference type="Google" id="ProtNLM"/>
    </source>
</evidence>
<feature type="region of interest" description="Disordered" evidence="1">
    <location>
        <begin position="69"/>
        <end position="97"/>
    </location>
</feature>
<dbReference type="RefSeq" id="WP_062955094.1">
    <property type="nucleotide sequence ID" value="NZ_JPWB01000003.1"/>
</dbReference>
<feature type="chain" id="PRO_5016604737" description="RcnB family protein" evidence="2">
    <location>
        <begin position="25"/>
        <end position="162"/>
    </location>
</feature>